<reference evidence="1 2" key="1">
    <citation type="submission" date="2022-03" db="EMBL/GenBank/DDBJ databases">
        <title>Pseudonocardia alaer sp. nov., a novel actinomycete isolated from reed forest soil.</title>
        <authorList>
            <person name="Wang L."/>
        </authorList>
    </citation>
    <scope>NUCLEOTIDE SEQUENCE [LARGE SCALE GENOMIC DNA]</scope>
    <source>
        <strain evidence="1 2">Y-16303</strain>
    </source>
</reference>
<protein>
    <submittedName>
        <fullName evidence="1">Uncharacterized protein</fullName>
    </submittedName>
</protein>
<dbReference type="Proteomes" id="UP001299970">
    <property type="component" value="Unassembled WGS sequence"/>
</dbReference>
<keyword evidence="2" id="KW-1185">Reference proteome</keyword>
<evidence type="ECO:0000313" key="2">
    <source>
        <dbReference type="Proteomes" id="UP001299970"/>
    </source>
</evidence>
<dbReference type="EMBL" id="JAKXMK010000067">
    <property type="protein sequence ID" value="MCH6172354.1"/>
    <property type="molecule type" value="Genomic_DNA"/>
</dbReference>
<gene>
    <name evidence="1" type="ORF">MMF94_42335</name>
</gene>
<accession>A0ABS9TV01</accession>
<name>A0ABS9TV01_9PSEU</name>
<dbReference type="RefSeq" id="WP_241043157.1">
    <property type="nucleotide sequence ID" value="NZ_BAAAJF010000054.1"/>
</dbReference>
<organism evidence="1 2">
    <name type="scientific">Pseudonocardia alaniniphila</name>
    <dbReference type="NCBI Taxonomy" id="75291"/>
    <lineage>
        <taxon>Bacteria</taxon>
        <taxon>Bacillati</taxon>
        <taxon>Actinomycetota</taxon>
        <taxon>Actinomycetes</taxon>
        <taxon>Pseudonocardiales</taxon>
        <taxon>Pseudonocardiaceae</taxon>
        <taxon>Pseudonocardia</taxon>
    </lineage>
</organism>
<proteinExistence type="predicted"/>
<sequence>MYLLSAAERRPGWAPILHCTVLLEAGTATAPEASRVPARWQELLGSEYD</sequence>
<evidence type="ECO:0000313" key="1">
    <source>
        <dbReference type="EMBL" id="MCH6172354.1"/>
    </source>
</evidence>
<comment type="caution">
    <text evidence="1">The sequence shown here is derived from an EMBL/GenBank/DDBJ whole genome shotgun (WGS) entry which is preliminary data.</text>
</comment>